<dbReference type="Proteomes" id="UP000887565">
    <property type="component" value="Unplaced"/>
</dbReference>
<sequence length="173" mass="19436">MAKFFLFFFVLASNVKFFHFGDQGRSLVTTKSSGLSSVIQWPSNISIGFMISAYSNKLYNLTCQSAIGDLKRNAIIPDDLKINIYWRNASDDVTAMNSSLDLYKNRHVDVFFGPEASVASCISHVSCVSFVKARLKGPSGYWFNNMLSIFQSALDLKYRSNFQIFSGSVPYND</sequence>
<keyword evidence="1" id="KW-0732">Signal</keyword>
<dbReference type="SUPFAM" id="SSF53822">
    <property type="entry name" value="Periplasmic binding protein-like I"/>
    <property type="match status" value="1"/>
</dbReference>
<evidence type="ECO:0000256" key="1">
    <source>
        <dbReference type="SAM" id="SignalP"/>
    </source>
</evidence>
<feature type="chain" id="PRO_5037735047" evidence="1">
    <location>
        <begin position="18"/>
        <end position="173"/>
    </location>
</feature>
<dbReference type="InterPro" id="IPR028082">
    <property type="entry name" value="Peripla_BP_I"/>
</dbReference>
<feature type="signal peptide" evidence="1">
    <location>
        <begin position="1"/>
        <end position="17"/>
    </location>
</feature>
<accession>A0A915HSF0</accession>
<reference evidence="3" key="1">
    <citation type="submission" date="2022-11" db="UniProtKB">
        <authorList>
            <consortium name="WormBaseParasite"/>
        </authorList>
    </citation>
    <scope>IDENTIFICATION</scope>
</reference>
<name>A0A915HSF0_ROMCU</name>
<dbReference type="Gene3D" id="3.40.50.2300">
    <property type="match status" value="1"/>
</dbReference>
<proteinExistence type="predicted"/>
<evidence type="ECO:0000313" key="2">
    <source>
        <dbReference type="Proteomes" id="UP000887565"/>
    </source>
</evidence>
<keyword evidence="2" id="KW-1185">Reference proteome</keyword>
<dbReference type="AlphaFoldDB" id="A0A915HSF0"/>
<dbReference type="WBParaSite" id="nRc.2.0.1.t04451-RA">
    <property type="protein sequence ID" value="nRc.2.0.1.t04451-RA"/>
    <property type="gene ID" value="nRc.2.0.1.g04451"/>
</dbReference>
<protein>
    <submittedName>
        <fullName evidence="3">Receptor ligand binding region domain-containing protein</fullName>
    </submittedName>
</protein>
<evidence type="ECO:0000313" key="3">
    <source>
        <dbReference type="WBParaSite" id="nRc.2.0.1.t04451-RA"/>
    </source>
</evidence>
<organism evidence="2 3">
    <name type="scientific">Romanomermis culicivorax</name>
    <name type="common">Nematode worm</name>
    <dbReference type="NCBI Taxonomy" id="13658"/>
    <lineage>
        <taxon>Eukaryota</taxon>
        <taxon>Metazoa</taxon>
        <taxon>Ecdysozoa</taxon>
        <taxon>Nematoda</taxon>
        <taxon>Enoplea</taxon>
        <taxon>Dorylaimia</taxon>
        <taxon>Mermithida</taxon>
        <taxon>Mermithoidea</taxon>
        <taxon>Mermithidae</taxon>
        <taxon>Romanomermis</taxon>
    </lineage>
</organism>